<gene>
    <name evidence="1" type="ORF">SCARUB_01390</name>
</gene>
<evidence type="ECO:0000313" key="2">
    <source>
        <dbReference type="Proteomes" id="UP000094056"/>
    </source>
</evidence>
<dbReference type="AlphaFoldDB" id="A0A1E3XCY3"/>
<dbReference type="EMBL" id="MAYW01000027">
    <property type="protein sequence ID" value="ODS33482.1"/>
    <property type="molecule type" value="Genomic_DNA"/>
</dbReference>
<proteinExistence type="predicted"/>
<protein>
    <submittedName>
        <fullName evidence="1">Uncharacterized protein</fullName>
    </submittedName>
</protein>
<comment type="caution">
    <text evidence="1">The sequence shown here is derived from an EMBL/GenBank/DDBJ whole genome shotgun (WGS) entry which is preliminary data.</text>
</comment>
<dbReference type="SUPFAM" id="SSF48295">
    <property type="entry name" value="TrpR-like"/>
    <property type="match status" value="1"/>
</dbReference>
<organism evidence="1 2">
    <name type="scientific">Candidatus Scalindua rubra</name>
    <dbReference type="NCBI Taxonomy" id="1872076"/>
    <lineage>
        <taxon>Bacteria</taxon>
        <taxon>Pseudomonadati</taxon>
        <taxon>Planctomycetota</taxon>
        <taxon>Candidatus Brocadiia</taxon>
        <taxon>Candidatus Brocadiales</taxon>
        <taxon>Candidatus Scalinduaceae</taxon>
        <taxon>Candidatus Scalindua</taxon>
    </lineage>
</organism>
<evidence type="ECO:0000313" key="1">
    <source>
        <dbReference type="EMBL" id="ODS33482.1"/>
    </source>
</evidence>
<reference evidence="1 2" key="1">
    <citation type="submission" date="2016-07" db="EMBL/GenBank/DDBJ databases">
        <title>Draft genome of Scalindua rubra, obtained from a brine-seawater interface in the Red Sea, sheds light on salt adaptation in anammox bacteria.</title>
        <authorList>
            <person name="Speth D.R."/>
            <person name="Lagkouvardos I."/>
            <person name="Wang Y."/>
            <person name="Qian P.-Y."/>
            <person name="Dutilh B.E."/>
            <person name="Jetten M.S."/>
        </authorList>
    </citation>
    <scope>NUCLEOTIDE SEQUENCE [LARGE SCALE GENOMIC DNA]</scope>
    <source>
        <strain evidence="1">BSI-1</strain>
    </source>
</reference>
<dbReference type="Proteomes" id="UP000094056">
    <property type="component" value="Unassembled WGS sequence"/>
</dbReference>
<accession>A0A1E3XCY3</accession>
<name>A0A1E3XCY3_9BACT</name>
<dbReference type="InterPro" id="IPR010921">
    <property type="entry name" value="Trp_repressor/repl_initiator"/>
</dbReference>
<sequence length="50" mass="5392">MIYLAFSYCGLTLKEIGQGYGGISDSTVNKVVNHFSTCLSNKKIVSSGEM</sequence>
<dbReference type="GO" id="GO:0043565">
    <property type="term" value="F:sequence-specific DNA binding"/>
    <property type="evidence" value="ECO:0007669"/>
    <property type="project" value="InterPro"/>
</dbReference>